<dbReference type="GO" id="GO:0009279">
    <property type="term" value="C:cell outer membrane"/>
    <property type="evidence" value="ECO:0007669"/>
    <property type="project" value="UniProtKB-SubCell"/>
</dbReference>
<comment type="subcellular location">
    <subcellularLocation>
        <location evidence="1">Cell outer membrane</location>
        <topology evidence="1">Multi-pass membrane protein</topology>
    </subcellularLocation>
</comment>
<dbReference type="SUPFAM" id="SSF49464">
    <property type="entry name" value="Carboxypeptidase regulatory domain-like"/>
    <property type="match status" value="1"/>
</dbReference>
<keyword evidence="12" id="KW-1185">Reference proteome</keyword>
<evidence type="ECO:0000256" key="7">
    <source>
        <dbReference type="ARBA" id="ARBA00023237"/>
    </source>
</evidence>
<dbReference type="InterPro" id="IPR057601">
    <property type="entry name" value="Oar-like_b-barrel"/>
</dbReference>
<keyword evidence="4" id="KW-0812">Transmembrane</keyword>
<feature type="domain" description="TonB-dependent receptor plug" evidence="9">
    <location>
        <begin position="122"/>
        <end position="236"/>
    </location>
</feature>
<dbReference type="SUPFAM" id="SSF56935">
    <property type="entry name" value="Porins"/>
    <property type="match status" value="1"/>
</dbReference>
<evidence type="ECO:0000256" key="8">
    <source>
        <dbReference type="SAM" id="SignalP"/>
    </source>
</evidence>
<dbReference type="RefSeq" id="WP_140945816.1">
    <property type="nucleotide sequence ID" value="NZ_FAOO01000022.1"/>
</dbReference>
<dbReference type="Pfam" id="PF25183">
    <property type="entry name" value="OMP_b-brl_4"/>
    <property type="match status" value="1"/>
</dbReference>
<feature type="chain" id="PRO_5006624928" evidence="8">
    <location>
        <begin position="21"/>
        <end position="1005"/>
    </location>
</feature>
<keyword evidence="3" id="KW-1134">Transmembrane beta strand</keyword>
<dbReference type="Gene3D" id="2.170.130.10">
    <property type="entry name" value="TonB-dependent receptor, plug domain"/>
    <property type="match status" value="1"/>
</dbReference>
<evidence type="ECO:0000256" key="4">
    <source>
        <dbReference type="ARBA" id="ARBA00022692"/>
    </source>
</evidence>
<evidence type="ECO:0000256" key="6">
    <source>
        <dbReference type="ARBA" id="ARBA00023136"/>
    </source>
</evidence>
<evidence type="ECO:0000256" key="3">
    <source>
        <dbReference type="ARBA" id="ARBA00022452"/>
    </source>
</evidence>
<accession>A0A0S4NC94</accession>
<evidence type="ECO:0000259" key="9">
    <source>
        <dbReference type="Pfam" id="PF07715"/>
    </source>
</evidence>
<evidence type="ECO:0000259" key="10">
    <source>
        <dbReference type="Pfam" id="PF25183"/>
    </source>
</evidence>
<dbReference type="Proteomes" id="UP000320623">
    <property type="component" value="Unassembled WGS sequence"/>
</dbReference>
<proteinExistence type="predicted"/>
<keyword evidence="11" id="KW-0675">Receptor</keyword>
<dbReference type="PANTHER" id="PTHR30069">
    <property type="entry name" value="TONB-DEPENDENT OUTER MEMBRANE RECEPTOR"/>
    <property type="match status" value="1"/>
</dbReference>
<feature type="domain" description="TonB-dependent transporter Oar-like beta-barrel" evidence="10">
    <location>
        <begin position="366"/>
        <end position="678"/>
    </location>
</feature>
<dbReference type="Gene3D" id="2.40.170.20">
    <property type="entry name" value="TonB-dependent receptor, beta-barrel domain"/>
    <property type="match status" value="1"/>
</dbReference>
<dbReference type="Gene3D" id="2.60.40.1120">
    <property type="entry name" value="Carboxypeptidase-like, regulatory domain"/>
    <property type="match status" value="1"/>
</dbReference>
<dbReference type="AlphaFoldDB" id="A0A0S4NC94"/>
<dbReference type="InterPro" id="IPR036942">
    <property type="entry name" value="Beta-barrel_TonB_sf"/>
</dbReference>
<dbReference type="GO" id="GO:0044718">
    <property type="term" value="P:siderophore transmembrane transport"/>
    <property type="evidence" value="ECO:0007669"/>
    <property type="project" value="TreeGrafter"/>
</dbReference>
<evidence type="ECO:0000256" key="5">
    <source>
        <dbReference type="ARBA" id="ARBA00022729"/>
    </source>
</evidence>
<dbReference type="Pfam" id="PF07715">
    <property type="entry name" value="Plug"/>
    <property type="match status" value="1"/>
</dbReference>
<name>A0A0S4NC94_9BACT</name>
<keyword evidence="7" id="KW-0998">Cell outer membrane</keyword>
<sequence length="1005" mass="112194">MRNKFKIFVLLVLISQFAFAQYGKISGRVIDRETKEPLIGASVVIQGTTLGAATDVNGNYVILNVPAGVYTVVASYVGYQSVTVSGVQVVAGLTRELNFELPSTAIELKAVEVVAERPLIEKSATNAIRVITSSDVEKLPVRDINTYFALQAGVSAQYGRLYIRGSRSDEVGYMIEGANVTNILGASTGARGGAFASRDRYRALGGGLITVIPEALEELSVQAGGYNAEFGNANAGIVQQVFKTGRSKFSGTVQFETDNFGNYPGKKFLGTYSYGYSDLVVTLGGPLLTEKVKFFLAGENYFIRDYIPHFFKGYNFGYLKDNGRRGGTKGDSAYVAWDDANIPGRMRNRYTGNGTLTFDFKPLQIRVAGAYTWSRERANNSLRNIFNLARLPVTDLTEFFLDVKASYFISAKTFIEASVSFLDYRNTSYEPAFKDNVLAYDDSLQVARAYGYTYSSRYVGPRPYDFYGFLFYRPGTLFAGYSKFQQGYYGGNIALTSQTGRHELKVGASYQRWTVRHYGIGTGGLFRALHSRPDSARSETALYRLLGGYVNNYGFDRFGRKIDSDIRDETGQLKEAGPRHPYFFSVYIQDKIEFSDIIINAGLRYDYLYLDAWRLKDPSAPSADLVSRRLLDLEKGKPRAYLQPRIGFSFPVTDRTVFHLQYGIFVQPPALTSLYAGLSYYPGSVYLPSIELIPDPLAFDPDPVKTTQYEIGFSQQFTDFAAFDITGFYKDVRGQLQVSTVPITSGPYAGTKYAIYANGDFENVYGLEFTLRLRRVARVQAQVNYTLQDARGTNSFANGAWAAVGITRITPTLTVPLTYNQTHRGSINIDYRFGKGEGGPLLERFGVNLLITFNSGHPFTLATGGIAQQDADDGGILNDGDPRNRKPLEPINSSRTPWVWNVDLRVDKTISIGPVNMNFYVYVQNLFNTKNVINVYYRTGNAYDDGFLTNPELSGTFIEQFGQKYIELYKAINLENRQHQWRFNGILQDLFGPPRQLRAGVKIEL</sequence>
<dbReference type="InterPro" id="IPR037066">
    <property type="entry name" value="Plug_dom_sf"/>
</dbReference>
<protein>
    <submittedName>
        <fullName evidence="11">Outer membrane receptor proteins, mostly Fe transport</fullName>
    </submittedName>
</protein>
<evidence type="ECO:0000256" key="1">
    <source>
        <dbReference type="ARBA" id="ARBA00004571"/>
    </source>
</evidence>
<keyword evidence="5 8" id="KW-0732">Signal</keyword>
<evidence type="ECO:0000313" key="11">
    <source>
        <dbReference type="EMBL" id="CUU08520.1"/>
    </source>
</evidence>
<dbReference type="PANTHER" id="PTHR30069:SF29">
    <property type="entry name" value="HEMOGLOBIN AND HEMOGLOBIN-HAPTOGLOBIN-BINDING PROTEIN 1-RELATED"/>
    <property type="match status" value="1"/>
</dbReference>
<dbReference type="Pfam" id="PF13715">
    <property type="entry name" value="CarbopepD_reg_2"/>
    <property type="match status" value="1"/>
</dbReference>
<evidence type="ECO:0000256" key="2">
    <source>
        <dbReference type="ARBA" id="ARBA00022448"/>
    </source>
</evidence>
<keyword evidence="2" id="KW-0813">Transport</keyword>
<dbReference type="EMBL" id="FAOO01000022">
    <property type="protein sequence ID" value="CUU08520.1"/>
    <property type="molecule type" value="Genomic_DNA"/>
</dbReference>
<feature type="signal peptide" evidence="8">
    <location>
        <begin position="1"/>
        <end position="20"/>
    </location>
</feature>
<dbReference type="InterPro" id="IPR012910">
    <property type="entry name" value="Plug_dom"/>
</dbReference>
<dbReference type="OrthoDB" id="9757908at2"/>
<dbReference type="InterPro" id="IPR008969">
    <property type="entry name" value="CarboxyPept-like_regulatory"/>
</dbReference>
<evidence type="ECO:0000313" key="12">
    <source>
        <dbReference type="Proteomes" id="UP000320623"/>
    </source>
</evidence>
<gene>
    <name evidence="11" type="ORF">JGI1_02105</name>
</gene>
<organism evidence="11 12">
    <name type="scientific">Candidatus Thermokryptus mobilis</name>
    <dbReference type="NCBI Taxonomy" id="1643428"/>
    <lineage>
        <taxon>Bacteria</taxon>
        <taxon>Pseudomonadati</taxon>
        <taxon>Candidatus Kryptoniota</taxon>
        <taxon>Candidatus Thermokryptus</taxon>
    </lineage>
</organism>
<dbReference type="STRING" id="1643428.GCA_001442855_02062"/>
<reference evidence="12" key="1">
    <citation type="submission" date="2015-11" db="EMBL/GenBank/DDBJ databases">
        <authorList>
            <person name="Varghese N."/>
        </authorList>
    </citation>
    <scope>NUCLEOTIDE SEQUENCE [LARGE SCALE GENOMIC DNA]</scope>
</reference>
<keyword evidence="6" id="KW-0472">Membrane</keyword>
<dbReference type="InterPro" id="IPR039426">
    <property type="entry name" value="TonB-dep_rcpt-like"/>
</dbReference>
<dbReference type="GO" id="GO:0015344">
    <property type="term" value="F:siderophore uptake transmembrane transporter activity"/>
    <property type="evidence" value="ECO:0007669"/>
    <property type="project" value="TreeGrafter"/>
</dbReference>